<organism evidence="1">
    <name type="scientific">Anopheles coluzzii</name>
    <name type="common">African malaria mosquito</name>
    <dbReference type="NCBI Taxonomy" id="1518534"/>
    <lineage>
        <taxon>Eukaryota</taxon>
        <taxon>Metazoa</taxon>
        <taxon>Ecdysozoa</taxon>
        <taxon>Arthropoda</taxon>
        <taxon>Hexapoda</taxon>
        <taxon>Insecta</taxon>
        <taxon>Pterygota</taxon>
        <taxon>Neoptera</taxon>
        <taxon>Endopterygota</taxon>
        <taxon>Diptera</taxon>
        <taxon>Nematocera</taxon>
        <taxon>Culicoidea</taxon>
        <taxon>Culicidae</taxon>
        <taxon>Anophelinae</taxon>
        <taxon>Anopheles</taxon>
    </lineage>
</organism>
<sequence length="231" mass="26076">MYLQWSCVRQHMSARDAPPSCRYSEAEWPLPHHFVLGDRNQSEMARLCLTIVRRVRCDARTNKFHPRRAKATGGNLLQLHVPHVAPLLQLLEVELLQQLGRYVGNGAERNVREVAHAERIDGLLGGRYAGRKLVHIVLQLLHLGRNDVMLEILPEVMVGHQRGTVHCLGAALARAKVACPCLGKLGEEAVPKLMQHIALPNVLAVHHLTFAVVDDLHQSEIYDHPIRWVYN</sequence>
<accession>A0A8W7Q2R8</accession>
<dbReference type="AlphaFoldDB" id="A0A8W7Q2R8"/>
<dbReference type="Proteomes" id="UP000075882">
    <property type="component" value="Unassembled WGS sequence"/>
</dbReference>
<proteinExistence type="predicted"/>
<reference evidence="1" key="1">
    <citation type="submission" date="2022-08" db="UniProtKB">
        <authorList>
            <consortium name="EnsemblMetazoa"/>
        </authorList>
    </citation>
    <scope>IDENTIFICATION</scope>
</reference>
<dbReference type="EnsemblMetazoa" id="ACOM041290-RA">
    <property type="protein sequence ID" value="ACOM041290-PA.1"/>
    <property type="gene ID" value="ACOM041290"/>
</dbReference>
<evidence type="ECO:0000313" key="1">
    <source>
        <dbReference type="EnsemblMetazoa" id="ACOM041290-PA.1"/>
    </source>
</evidence>
<protein>
    <submittedName>
        <fullName evidence="1">Uncharacterized protein</fullName>
    </submittedName>
</protein>
<name>A0A8W7Q2R8_ANOCL</name>